<evidence type="ECO:0000256" key="6">
    <source>
        <dbReference type="ARBA" id="ARBA00022448"/>
    </source>
</evidence>
<dbReference type="InterPro" id="IPR017721">
    <property type="entry name" value="IorA"/>
</dbReference>
<keyword evidence="12" id="KW-0411">Iron-sulfur</keyword>
<dbReference type="InterPro" id="IPR045025">
    <property type="entry name" value="HACL1-like"/>
</dbReference>
<evidence type="ECO:0000256" key="8">
    <source>
        <dbReference type="ARBA" id="ARBA00022723"/>
    </source>
</evidence>
<evidence type="ECO:0000256" key="7">
    <source>
        <dbReference type="ARBA" id="ARBA00022485"/>
    </source>
</evidence>
<feature type="domain" description="4Fe-4S ferredoxin-type" evidence="16">
    <location>
        <begin position="575"/>
        <end position="604"/>
    </location>
</feature>
<evidence type="ECO:0000256" key="3">
    <source>
        <dbReference type="ARBA" id="ARBA00011238"/>
    </source>
</evidence>
<dbReference type="Gene3D" id="3.30.70.20">
    <property type="match status" value="1"/>
</dbReference>
<evidence type="ECO:0000256" key="13">
    <source>
        <dbReference type="ARBA" id="ARBA00030514"/>
    </source>
</evidence>
<comment type="subunit">
    <text evidence="3">Heterodimer of the IorA and IorB subunits.</text>
</comment>
<accession>A0A3B0TIQ0</accession>
<dbReference type="PANTHER" id="PTHR43710:SF5">
    <property type="entry name" value="INDOLEPYRUVATE FERREDOXIN OXIDOREDUCTASE ALPHA SUBUNIT"/>
    <property type="match status" value="1"/>
</dbReference>
<keyword evidence="10 17" id="KW-0560">Oxidoreductase</keyword>
<dbReference type="SUPFAM" id="SSF52922">
    <property type="entry name" value="TK C-terminal domain-like"/>
    <property type="match status" value="1"/>
</dbReference>
<keyword evidence="7" id="KW-0004">4Fe-4S</keyword>
<keyword evidence="9" id="KW-0249">Electron transport</keyword>
<gene>
    <name evidence="17" type="ORF">MNBD_ALPHA09-346</name>
</gene>
<feature type="domain" description="4Fe-4S ferredoxin-type" evidence="16">
    <location>
        <begin position="541"/>
        <end position="569"/>
    </location>
</feature>
<dbReference type="InterPro" id="IPR029061">
    <property type="entry name" value="THDP-binding"/>
</dbReference>
<dbReference type="PIRSF" id="PIRSF006439">
    <property type="entry name" value="Indolepyruvate_ferr_oxidored"/>
    <property type="match status" value="1"/>
</dbReference>
<protein>
    <recommendedName>
        <fullName evidence="5">Indolepyruvate oxidoreductase subunit IorA</fullName>
        <ecNumber evidence="4">1.2.7.8</ecNumber>
    </recommendedName>
    <alternativeName>
        <fullName evidence="13">Indolepyruvate ferredoxin oxidoreductase subunit alpha</fullName>
    </alternativeName>
</protein>
<dbReference type="GO" id="GO:0030976">
    <property type="term" value="F:thiamine pyrophosphate binding"/>
    <property type="evidence" value="ECO:0007669"/>
    <property type="project" value="InterPro"/>
</dbReference>
<sequence>MKLDRNAKRHMRERQDVVRPMMGNEAIARGVWEAGVKVAAAYPGTPSTEILEALATYPADDISVEWAANEKVSLDIVTGASFAGVRAFCAMKHVGLNVAADALMSLTYIGVNGGLVLAVCDDPGIHSSQNEQDTRHYARLAMVPCLEPSDAQEALDHICLAYDISETFDTPVIVRSSTRLSHTRSPVAQGPRREVDTRPFNENPVKNVMIPSHARLRHPVLIEREESLRAYLANSDLLRVEKGSADVGIITLGVPYTYVKEVLPEASILKLGASYPLPESVLREFAASVDRLFVVEELEPFVEDELHRLGIEAQGKAWFPRSGEFSPELVRAGFERAGVLEKSSTRTGLDIEPLVRPPVLCAGCPHIASYNVLRTMDVRVAGDIGCYTLAAVEPLKAIDTCVAMGSSIANAIGMARAGLNAKPIVATLGDSTFLHSGLPPLIDAVYNNVNITVAILDNAITAMTGGQHHPGTGRNIRGQETYKVVYEDIARAVGVKWIRTVDPYDVGSLFKTFREAVEYKGVSVVIVDRPCVLDPVKIKGPALQVNAQTCIACQACMNLGCPALSWSEGWHDGHHKVTIDETACIGCTMCAQVCPVDSIQPAAPAGTA</sequence>
<dbReference type="InterPro" id="IPR017896">
    <property type="entry name" value="4Fe4S_Fe-S-bd"/>
</dbReference>
<evidence type="ECO:0000256" key="15">
    <source>
        <dbReference type="SAM" id="MobiDB-lite"/>
    </source>
</evidence>
<dbReference type="NCBIfam" id="TIGR03336">
    <property type="entry name" value="IOR_alpha"/>
    <property type="match status" value="1"/>
</dbReference>
<feature type="region of interest" description="Disordered" evidence="15">
    <location>
        <begin position="181"/>
        <end position="204"/>
    </location>
</feature>
<comment type="catalytic activity">
    <reaction evidence="14">
        <text>indole-3-pyruvate + 2 oxidized [2Fe-2S]-[ferredoxin] + CoA = (indol-3-yl)acetyl-CoA + 2 reduced [2Fe-2S]-[ferredoxin] + CO2 + H(+)</text>
        <dbReference type="Rhea" id="RHEA:12645"/>
        <dbReference type="Rhea" id="RHEA-COMP:10000"/>
        <dbReference type="Rhea" id="RHEA-COMP:10001"/>
        <dbReference type="ChEBI" id="CHEBI:15378"/>
        <dbReference type="ChEBI" id="CHEBI:16526"/>
        <dbReference type="ChEBI" id="CHEBI:17640"/>
        <dbReference type="ChEBI" id="CHEBI:33737"/>
        <dbReference type="ChEBI" id="CHEBI:33738"/>
        <dbReference type="ChEBI" id="CHEBI:57271"/>
        <dbReference type="ChEBI" id="CHEBI:57287"/>
        <dbReference type="EC" id="1.2.7.8"/>
    </reaction>
</comment>
<dbReference type="CDD" id="cd02008">
    <property type="entry name" value="TPP_IOR_alpha"/>
    <property type="match status" value="1"/>
</dbReference>
<evidence type="ECO:0000259" key="16">
    <source>
        <dbReference type="PROSITE" id="PS51379"/>
    </source>
</evidence>
<dbReference type="GO" id="GO:0043805">
    <property type="term" value="F:indolepyruvate ferredoxin oxidoreductase activity"/>
    <property type="evidence" value="ECO:0007669"/>
    <property type="project" value="UniProtKB-EC"/>
</dbReference>
<dbReference type="Pfam" id="PF02775">
    <property type="entry name" value="TPP_enzyme_C"/>
    <property type="match status" value="1"/>
</dbReference>
<dbReference type="InterPro" id="IPR017900">
    <property type="entry name" value="4Fe4S_Fe_S_CS"/>
</dbReference>
<dbReference type="InterPro" id="IPR009014">
    <property type="entry name" value="Transketo_C/PFOR_II"/>
</dbReference>
<keyword evidence="17" id="KW-0670">Pyruvate</keyword>
<dbReference type="EC" id="1.2.7.8" evidence="4"/>
<dbReference type="GO" id="GO:0051539">
    <property type="term" value="F:4 iron, 4 sulfur cluster binding"/>
    <property type="evidence" value="ECO:0007669"/>
    <property type="project" value="UniProtKB-KW"/>
</dbReference>
<evidence type="ECO:0000256" key="9">
    <source>
        <dbReference type="ARBA" id="ARBA00022982"/>
    </source>
</evidence>
<comment type="cofactor">
    <cofactor evidence="1">
        <name>[4Fe-4S] cluster</name>
        <dbReference type="ChEBI" id="CHEBI:49883"/>
    </cofactor>
</comment>
<evidence type="ECO:0000256" key="14">
    <source>
        <dbReference type="ARBA" id="ARBA00048332"/>
    </source>
</evidence>
<dbReference type="Gene3D" id="3.40.50.970">
    <property type="match status" value="2"/>
</dbReference>
<dbReference type="SUPFAM" id="SSF52518">
    <property type="entry name" value="Thiamin diphosphate-binding fold (THDP-binding)"/>
    <property type="match status" value="2"/>
</dbReference>
<proteinExistence type="predicted"/>
<evidence type="ECO:0000256" key="4">
    <source>
        <dbReference type="ARBA" id="ARBA00012812"/>
    </source>
</evidence>
<dbReference type="PROSITE" id="PS51379">
    <property type="entry name" value="4FE4S_FER_2"/>
    <property type="match status" value="2"/>
</dbReference>
<evidence type="ECO:0000256" key="5">
    <source>
        <dbReference type="ARBA" id="ARBA00017710"/>
    </source>
</evidence>
<keyword evidence="6" id="KW-0813">Transport</keyword>
<evidence type="ECO:0000256" key="11">
    <source>
        <dbReference type="ARBA" id="ARBA00023004"/>
    </source>
</evidence>
<evidence type="ECO:0000256" key="2">
    <source>
        <dbReference type="ARBA" id="ARBA00002995"/>
    </source>
</evidence>
<reference evidence="17" key="1">
    <citation type="submission" date="2018-06" db="EMBL/GenBank/DDBJ databases">
        <authorList>
            <person name="Zhirakovskaya E."/>
        </authorList>
    </citation>
    <scope>NUCLEOTIDE SEQUENCE</scope>
</reference>
<name>A0A3B0TIQ0_9ZZZZ</name>
<dbReference type="GO" id="GO:0046872">
    <property type="term" value="F:metal ion binding"/>
    <property type="evidence" value="ECO:0007669"/>
    <property type="project" value="UniProtKB-KW"/>
</dbReference>
<keyword evidence="11" id="KW-0408">Iron</keyword>
<comment type="function">
    <text evidence="2">Catalyzes the ferredoxin-dependent oxidative decarboxylation of arylpyruvates.</text>
</comment>
<dbReference type="SUPFAM" id="SSF54862">
    <property type="entry name" value="4Fe-4S ferredoxins"/>
    <property type="match status" value="1"/>
</dbReference>
<dbReference type="EMBL" id="UOEM01000108">
    <property type="protein sequence ID" value="VAW17828.1"/>
    <property type="molecule type" value="Genomic_DNA"/>
</dbReference>
<dbReference type="FunFam" id="3.40.50.970:FF:000039">
    <property type="entry name" value="Indolepyruvate oxidoreductase subunit IorA"/>
    <property type="match status" value="1"/>
</dbReference>
<dbReference type="PROSITE" id="PS00198">
    <property type="entry name" value="4FE4S_FER_1"/>
    <property type="match status" value="1"/>
</dbReference>
<evidence type="ECO:0000313" key="17">
    <source>
        <dbReference type="EMBL" id="VAW17828.1"/>
    </source>
</evidence>
<keyword evidence="8" id="KW-0479">Metal-binding</keyword>
<dbReference type="AlphaFoldDB" id="A0A3B0TIQ0"/>
<dbReference type="InterPro" id="IPR011766">
    <property type="entry name" value="TPP_enzyme_TPP-bd"/>
</dbReference>
<dbReference type="Pfam" id="PF12838">
    <property type="entry name" value="Fer4_7"/>
    <property type="match status" value="1"/>
</dbReference>
<organism evidence="17">
    <name type="scientific">hydrothermal vent metagenome</name>
    <dbReference type="NCBI Taxonomy" id="652676"/>
    <lineage>
        <taxon>unclassified sequences</taxon>
        <taxon>metagenomes</taxon>
        <taxon>ecological metagenomes</taxon>
    </lineage>
</organism>
<evidence type="ECO:0000256" key="1">
    <source>
        <dbReference type="ARBA" id="ARBA00001966"/>
    </source>
</evidence>
<evidence type="ECO:0000256" key="12">
    <source>
        <dbReference type="ARBA" id="ARBA00023014"/>
    </source>
</evidence>
<evidence type="ECO:0000256" key="10">
    <source>
        <dbReference type="ARBA" id="ARBA00023002"/>
    </source>
</evidence>
<dbReference type="PANTHER" id="PTHR43710">
    <property type="entry name" value="2-HYDROXYACYL-COA LYASE"/>
    <property type="match status" value="1"/>
</dbReference>
<dbReference type="CDD" id="cd07034">
    <property type="entry name" value="TPP_PYR_PFOR_IOR-alpha_like"/>
    <property type="match status" value="1"/>
</dbReference>
<dbReference type="InterPro" id="IPR002880">
    <property type="entry name" value="Pyrv_Fd/Flavodoxin_OxRdtase_N"/>
</dbReference>
<dbReference type="Pfam" id="PF01855">
    <property type="entry name" value="POR_N"/>
    <property type="match status" value="1"/>
</dbReference>